<accession>A0A7L5XC38</accession>
<feature type="signal peptide" evidence="1">
    <location>
        <begin position="1"/>
        <end position="23"/>
    </location>
</feature>
<evidence type="ECO:0000256" key="1">
    <source>
        <dbReference type="SAM" id="SignalP"/>
    </source>
</evidence>
<gene>
    <name evidence="2" type="ORF">HV018_18985</name>
</gene>
<evidence type="ECO:0000313" key="3">
    <source>
        <dbReference type="Proteomes" id="UP000510862"/>
    </source>
</evidence>
<proteinExistence type="predicted"/>
<dbReference type="EMBL" id="CP058207">
    <property type="protein sequence ID" value="QLP29293.1"/>
    <property type="molecule type" value="Genomic_DNA"/>
</dbReference>
<evidence type="ECO:0000313" key="2">
    <source>
        <dbReference type="EMBL" id="QLP29293.1"/>
    </source>
</evidence>
<reference evidence="2 3" key="1">
    <citation type="submission" date="2020-06" db="EMBL/GenBank/DDBJ databases">
        <title>REHAB project genomes.</title>
        <authorList>
            <person name="Shaw L.P."/>
        </authorList>
    </citation>
    <scope>NUCLEOTIDE SEQUENCE [LARGE SCALE GENOMIC DNA]</scope>
    <source>
        <strain evidence="2 3">RHB42-C09</strain>
    </source>
</reference>
<protein>
    <submittedName>
        <fullName evidence="2">DUF2544 domain-containing protein</fullName>
    </submittedName>
</protein>
<dbReference type="Pfam" id="PF11245">
    <property type="entry name" value="DUF2544"/>
    <property type="match status" value="1"/>
</dbReference>
<sequence>MKKKYSLIIFVLLSLFFSTNSMAKPKLHATFNTQRMYYAISKTSLMTLTIAIVTPEGAFSGTITGYFRKDRAFPVSGWTGDPGTPPAIPTVTVTAFDNTGIPDSYCPNLPGGWDCAWFELRIDTGGEDYGCPWISEAYATTTNDDGTYQGPTARGTVCPTVPVDSYDISWSKDYVQHDKTLVLKSTGATIHTVLPTYLMEGGQWCDGSKQGDGRGEYCRYVGQMTSLTSQGCSNIDGGASNVTATVVASPAFESTLSQITLDINTAGGGQFTTECYFQYLMEEL</sequence>
<organism evidence="2 3">
    <name type="scientific">Escherichia marmotae</name>
    <dbReference type="NCBI Taxonomy" id="1499973"/>
    <lineage>
        <taxon>Bacteria</taxon>
        <taxon>Pseudomonadati</taxon>
        <taxon>Pseudomonadota</taxon>
        <taxon>Gammaproteobacteria</taxon>
        <taxon>Enterobacterales</taxon>
        <taxon>Enterobacteriaceae</taxon>
        <taxon>Escherichia</taxon>
    </lineage>
</organism>
<feature type="chain" id="PRO_5029648353" evidence="1">
    <location>
        <begin position="24"/>
        <end position="284"/>
    </location>
</feature>
<keyword evidence="1" id="KW-0732">Signal</keyword>
<dbReference type="AlphaFoldDB" id="A0A7L5XC38"/>
<name>A0A7L5XC38_9ESCH</name>
<dbReference type="InterPro" id="IPR021407">
    <property type="entry name" value="DUF2544"/>
</dbReference>
<dbReference type="Proteomes" id="UP000510862">
    <property type="component" value="Chromosome"/>
</dbReference>